<evidence type="ECO:0000256" key="2">
    <source>
        <dbReference type="SAM" id="MobiDB-lite"/>
    </source>
</evidence>
<sequence>MGDQPQPPPHDGDDVQDQGDNQFTFDYSTSTRSSRSGSYIEPDFHRLDSSISLTESILDFPRKFGRTYHAYREGSYAFPNDKAEQERLAIQDATFMRAMSNRLYFAPLRDRPPRRILDIATGTGEWAIAMGDHFPGARVIATDLSPIQPDFVPVNVEFYVEDSSEPWNYSDKFDYIHTKTTGACWESYETQIAQQAFDALSPGGWFESQESLSVPHCDDGTLKPDSALALWFRDFLNAAAEAQRPLTEACDLRSIYERVGFVDVHERIYKIPLNGWAKDKKLKEIGMMMELNMQLGMSAFSLGLFNRVYGRTAAEIEVSLVEVRRQVSDPSIHAYLPLFVVWGRKPFPGEQP</sequence>
<dbReference type="PANTHER" id="PTHR43591:SF10">
    <property type="entry name" value="ABC TRANSMEMBRANE TYPE-1 DOMAIN-CONTAINING PROTEIN-RELATED"/>
    <property type="match status" value="1"/>
</dbReference>
<comment type="caution">
    <text evidence="3">The sequence shown here is derived from an EMBL/GenBank/DDBJ whole genome shotgun (WGS) entry which is preliminary data.</text>
</comment>
<feature type="region of interest" description="Disordered" evidence="2">
    <location>
        <begin position="1"/>
        <end position="39"/>
    </location>
</feature>
<dbReference type="CDD" id="cd02440">
    <property type="entry name" value="AdoMet_MTases"/>
    <property type="match status" value="1"/>
</dbReference>
<dbReference type="Pfam" id="PF13489">
    <property type="entry name" value="Methyltransf_23"/>
    <property type="match status" value="1"/>
</dbReference>
<dbReference type="InterPro" id="IPR029063">
    <property type="entry name" value="SAM-dependent_MTases_sf"/>
</dbReference>
<feature type="compositionally biased region" description="Low complexity" evidence="2">
    <location>
        <begin position="28"/>
        <end position="38"/>
    </location>
</feature>
<evidence type="ECO:0000313" key="3">
    <source>
        <dbReference type="EMBL" id="KAH6609630.1"/>
    </source>
</evidence>
<gene>
    <name evidence="3" type="ORF">Trco_002976</name>
</gene>
<organism evidence="3 4">
    <name type="scientific">Trichoderma cornu-damae</name>
    <dbReference type="NCBI Taxonomy" id="654480"/>
    <lineage>
        <taxon>Eukaryota</taxon>
        <taxon>Fungi</taxon>
        <taxon>Dikarya</taxon>
        <taxon>Ascomycota</taxon>
        <taxon>Pezizomycotina</taxon>
        <taxon>Sordariomycetes</taxon>
        <taxon>Hypocreomycetidae</taxon>
        <taxon>Hypocreales</taxon>
        <taxon>Hypocreaceae</taxon>
        <taxon>Trichoderma</taxon>
    </lineage>
</organism>
<dbReference type="Gene3D" id="3.40.50.150">
    <property type="entry name" value="Vaccinia Virus protein VP39"/>
    <property type="match status" value="1"/>
</dbReference>
<comment type="similarity">
    <text evidence="1">Belongs to the methyltransferase superfamily. LaeA methyltransferase family.</text>
</comment>
<dbReference type="SUPFAM" id="SSF53335">
    <property type="entry name" value="S-adenosyl-L-methionine-dependent methyltransferases"/>
    <property type="match status" value="1"/>
</dbReference>
<dbReference type="GO" id="GO:0008168">
    <property type="term" value="F:methyltransferase activity"/>
    <property type="evidence" value="ECO:0007669"/>
    <property type="project" value="TreeGrafter"/>
</dbReference>
<keyword evidence="4" id="KW-1185">Reference proteome</keyword>
<proteinExistence type="inferred from homology"/>
<evidence type="ECO:0008006" key="5">
    <source>
        <dbReference type="Google" id="ProtNLM"/>
    </source>
</evidence>
<dbReference type="EMBL" id="JAIWOZ010000002">
    <property type="protein sequence ID" value="KAH6609630.1"/>
    <property type="molecule type" value="Genomic_DNA"/>
</dbReference>
<dbReference type="OrthoDB" id="2013972at2759"/>
<dbReference type="AlphaFoldDB" id="A0A9P8QTU9"/>
<evidence type="ECO:0000256" key="1">
    <source>
        <dbReference type="ARBA" id="ARBA00038158"/>
    </source>
</evidence>
<dbReference type="PANTHER" id="PTHR43591">
    <property type="entry name" value="METHYLTRANSFERASE"/>
    <property type="match status" value="1"/>
</dbReference>
<protein>
    <recommendedName>
        <fullName evidence="5">Methyltransferase</fullName>
    </recommendedName>
</protein>
<name>A0A9P8QTU9_9HYPO</name>
<evidence type="ECO:0000313" key="4">
    <source>
        <dbReference type="Proteomes" id="UP000827724"/>
    </source>
</evidence>
<dbReference type="Proteomes" id="UP000827724">
    <property type="component" value="Unassembled WGS sequence"/>
</dbReference>
<reference evidence="3" key="1">
    <citation type="submission" date="2021-08" db="EMBL/GenBank/DDBJ databases">
        <title>Chromosome-Level Trichoderma cornu-damae using Hi-C Data.</title>
        <authorList>
            <person name="Kim C.S."/>
        </authorList>
    </citation>
    <scope>NUCLEOTIDE SEQUENCE</scope>
    <source>
        <strain evidence="3">KA19-0412C</strain>
    </source>
</reference>
<accession>A0A9P8QTU9</accession>